<dbReference type="Gene3D" id="3.40.1810.10">
    <property type="entry name" value="Transcription factor, MADS-box"/>
    <property type="match status" value="1"/>
</dbReference>
<dbReference type="SUPFAM" id="SSF55455">
    <property type="entry name" value="SRF-like"/>
    <property type="match status" value="1"/>
</dbReference>
<dbReference type="EMBL" id="JAFEMO010000006">
    <property type="protein sequence ID" value="KAH7569713.1"/>
    <property type="molecule type" value="Genomic_DNA"/>
</dbReference>
<accession>A0ABQ8HZB4</accession>
<dbReference type="SMART" id="SM00432">
    <property type="entry name" value="MADS"/>
    <property type="match status" value="1"/>
</dbReference>
<keyword evidence="8" id="KW-1185">Reference proteome</keyword>
<dbReference type="PROSITE" id="PS50066">
    <property type="entry name" value="MADS_BOX_2"/>
    <property type="match status" value="1"/>
</dbReference>
<comment type="caution">
    <text evidence="7">The sequence shown here is derived from an EMBL/GenBank/DDBJ whole genome shotgun (WGS) entry which is preliminary data.</text>
</comment>
<organism evidence="7 8">
    <name type="scientific">Xanthoceras sorbifolium</name>
    <dbReference type="NCBI Taxonomy" id="99658"/>
    <lineage>
        <taxon>Eukaryota</taxon>
        <taxon>Viridiplantae</taxon>
        <taxon>Streptophyta</taxon>
        <taxon>Embryophyta</taxon>
        <taxon>Tracheophyta</taxon>
        <taxon>Spermatophyta</taxon>
        <taxon>Magnoliopsida</taxon>
        <taxon>eudicotyledons</taxon>
        <taxon>Gunneridae</taxon>
        <taxon>Pentapetalae</taxon>
        <taxon>rosids</taxon>
        <taxon>malvids</taxon>
        <taxon>Sapindales</taxon>
        <taxon>Sapindaceae</taxon>
        <taxon>Xanthoceroideae</taxon>
        <taxon>Xanthoceras</taxon>
    </lineage>
</organism>
<sequence>MAEPIKKTRGKQVIEIKRIENANERMVTFSKRKYGIYKKASELATLTGAQVGVLVFSPSGNPYSFGHPSIEAVSNRFLGLNQPANDHTHPLVEAHRQARIAELNQYHNHLLHQLAAEKERGKMLKEMTKGKNTQGWWEASIEDLTVEELHQMDAAFEELSMTLHNKLNQMNLGGGRPLSFLLPTVNSPQTGSQFPDSHC</sequence>
<evidence type="ECO:0000256" key="3">
    <source>
        <dbReference type="ARBA" id="ARBA00023125"/>
    </source>
</evidence>
<evidence type="ECO:0000256" key="5">
    <source>
        <dbReference type="ARBA" id="ARBA00023242"/>
    </source>
</evidence>
<evidence type="ECO:0000313" key="8">
    <source>
        <dbReference type="Proteomes" id="UP000827721"/>
    </source>
</evidence>
<feature type="domain" description="MADS-box" evidence="6">
    <location>
        <begin position="9"/>
        <end position="69"/>
    </location>
</feature>
<keyword evidence="4" id="KW-0804">Transcription</keyword>
<name>A0ABQ8HZB4_9ROSI</name>
<keyword evidence="3" id="KW-0238">DNA-binding</keyword>
<keyword evidence="2" id="KW-0805">Transcription regulation</keyword>
<dbReference type="PRINTS" id="PR00404">
    <property type="entry name" value="MADSDOMAIN"/>
</dbReference>
<evidence type="ECO:0000256" key="4">
    <source>
        <dbReference type="ARBA" id="ARBA00023163"/>
    </source>
</evidence>
<dbReference type="Proteomes" id="UP000827721">
    <property type="component" value="Unassembled WGS sequence"/>
</dbReference>
<dbReference type="Gene3D" id="6.10.140.920">
    <property type="match status" value="1"/>
</dbReference>
<reference evidence="7 8" key="1">
    <citation type="submission" date="2021-02" db="EMBL/GenBank/DDBJ databases">
        <title>Plant Genome Project.</title>
        <authorList>
            <person name="Zhang R.-G."/>
        </authorList>
    </citation>
    <scope>NUCLEOTIDE SEQUENCE [LARGE SCALE GENOMIC DNA]</scope>
    <source>
        <tissue evidence="7">Leaves</tissue>
    </source>
</reference>
<comment type="subcellular location">
    <subcellularLocation>
        <location evidence="1">Nucleus</location>
    </subcellularLocation>
</comment>
<dbReference type="Pfam" id="PF00319">
    <property type="entry name" value="SRF-TF"/>
    <property type="match status" value="1"/>
</dbReference>
<evidence type="ECO:0000256" key="1">
    <source>
        <dbReference type="ARBA" id="ARBA00004123"/>
    </source>
</evidence>
<dbReference type="InterPro" id="IPR002100">
    <property type="entry name" value="TF_MADSbox"/>
</dbReference>
<keyword evidence="5" id="KW-0539">Nucleus</keyword>
<evidence type="ECO:0000313" key="7">
    <source>
        <dbReference type="EMBL" id="KAH7569713.1"/>
    </source>
</evidence>
<dbReference type="PANTHER" id="PTHR11945">
    <property type="entry name" value="MADS BOX PROTEIN"/>
    <property type="match status" value="1"/>
</dbReference>
<proteinExistence type="predicted"/>
<protein>
    <recommendedName>
        <fullName evidence="6">MADS-box domain-containing protein</fullName>
    </recommendedName>
</protein>
<evidence type="ECO:0000259" key="6">
    <source>
        <dbReference type="PROSITE" id="PS50066"/>
    </source>
</evidence>
<dbReference type="InterPro" id="IPR036879">
    <property type="entry name" value="TF_MADSbox_sf"/>
</dbReference>
<gene>
    <name evidence="7" type="ORF">JRO89_XS06G0252600</name>
</gene>
<dbReference type="PANTHER" id="PTHR11945:SF725">
    <property type="entry name" value="AGAMOUS-LIKE 58-RELATED"/>
    <property type="match status" value="1"/>
</dbReference>
<evidence type="ECO:0000256" key="2">
    <source>
        <dbReference type="ARBA" id="ARBA00023015"/>
    </source>
</evidence>